<dbReference type="EMBL" id="BDSP01000199">
    <property type="protein sequence ID" value="GAX23282.1"/>
    <property type="molecule type" value="Genomic_DNA"/>
</dbReference>
<dbReference type="InParanoid" id="A0A1Z5KAT5"/>
<evidence type="ECO:0000256" key="1">
    <source>
        <dbReference type="ARBA" id="ARBA00022737"/>
    </source>
</evidence>
<accession>A0A1Z5KAT5</accession>
<evidence type="ECO:0000313" key="3">
    <source>
        <dbReference type="Proteomes" id="UP000198406"/>
    </source>
</evidence>
<dbReference type="InterPro" id="IPR011990">
    <property type="entry name" value="TPR-like_helical_dom_sf"/>
</dbReference>
<protein>
    <submittedName>
        <fullName evidence="2">Uncharacterized protein</fullName>
    </submittedName>
</protein>
<sequence length="690" mass="79597">MTTTPFIPPSQRFDAAVSNWEDVTREILQHPITTERVFDQAEQAVRYWTTQQTPQAIDFAFQIFRHMATQLHQEQPELIQVVYYWDRGAFPRATSLLNALMDAWRMAWQQSIISNPTPFEALEFVKEMDALQVPVECRSFTYPMQAALQRPFTPDVCPVDFCENILAFLLVRGSEQDNCLPDRIAWTMALNAWAKSPRPDAAQRAMQLWQLLLDLQHQRKLRETPSTILYNAALEALTKTRQLADMEQAETILMSMKETPFPEVVPDTVSYRLVVFGWNQLAIEPFAQQRQRKERRQSAFTARDAMERAFRVVKLASRDVKEGQPVIDASFFSILISTLSRHSRDYADHKRAEEIFHYLNQQYERTKHVHFQPDAHIMKAMLLLYAKTDRPKQAQAVLQHLEALSEQHSDPKVLPKRGHYRDLIQAWIRSKSWDAPKYTQTLVSKLLDLALQPGNSDYILDPSDIDSALKKVSRGTGGGVGKRTEQMFRKFQTTYRKSGDARLEPLPIHYLRVMYAYSQTDAPNASQRIQALWKELDQWCRESPFRKLDCFDCTAAISALSSVRPLDATTLDQISSIVEQAQRNYQQTGNEKLRPDTMLYQAALKACRAAGDGERAESIFLSMLLDHDSGNKLVQPTSRHFNMTLAAWLYSKQTHTADRVRMLVERVGNRVDARPDEVTQDILQKIFHKD</sequence>
<dbReference type="Proteomes" id="UP000198406">
    <property type="component" value="Unassembled WGS sequence"/>
</dbReference>
<dbReference type="Gene3D" id="1.25.40.10">
    <property type="entry name" value="Tetratricopeptide repeat domain"/>
    <property type="match status" value="3"/>
</dbReference>
<keyword evidence="1" id="KW-0677">Repeat</keyword>
<organism evidence="2 3">
    <name type="scientific">Fistulifera solaris</name>
    <name type="common">Oleaginous diatom</name>
    <dbReference type="NCBI Taxonomy" id="1519565"/>
    <lineage>
        <taxon>Eukaryota</taxon>
        <taxon>Sar</taxon>
        <taxon>Stramenopiles</taxon>
        <taxon>Ochrophyta</taxon>
        <taxon>Bacillariophyta</taxon>
        <taxon>Bacillariophyceae</taxon>
        <taxon>Bacillariophycidae</taxon>
        <taxon>Naviculales</taxon>
        <taxon>Naviculaceae</taxon>
        <taxon>Fistulifera</taxon>
    </lineage>
</organism>
<dbReference type="AlphaFoldDB" id="A0A1Z5KAT5"/>
<dbReference type="PANTHER" id="PTHR47942:SF63">
    <property type="entry name" value="PENTATRICOPEPTIDE REPEAT-CONTAINING PROTEIN"/>
    <property type="match status" value="1"/>
</dbReference>
<name>A0A1Z5KAT5_FISSO</name>
<dbReference type="InterPro" id="IPR051222">
    <property type="entry name" value="PPR/CCM1_RNA-binding"/>
</dbReference>
<keyword evidence="3" id="KW-1185">Reference proteome</keyword>
<dbReference type="OrthoDB" id="185373at2759"/>
<dbReference type="PANTHER" id="PTHR47942">
    <property type="entry name" value="TETRATRICOPEPTIDE REPEAT (TPR)-LIKE SUPERFAMILY PROTEIN-RELATED"/>
    <property type="match status" value="1"/>
</dbReference>
<comment type="caution">
    <text evidence="2">The sequence shown here is derived from an EMBL/GenBank/DDBJ whole genome shotgun (WGS) entry which is preliminary data.</text>
</comment>
<gene>
    <name evidence="2" type="ORF">FisN_21Hh033</name>
</gene>
<evidence type="ECO:0000313" key="2">
    <source>
        <dbReference type="EMBL" id="GAX23282.1"/>
    </source>
</evidence>
<reference evidence="2 3" key="1">
    <citation type="journal article" date="2015" name="Plant Cell">
        <title>Oil accumulation by the oleaginous diatom Fistulifera solaris as revealed by the genome and transcriptome.</title>
        <authorList>
            <person name="Tanaka T."/>
            <person name="Maeda Y."/>
            <person name="Veluchamy A."/>
            <person name="Tanaka M."/>
            <person name="Abida H."/>
            <person name="Marechal E."/>
            <person name="Bowler C."/>
            <person name="Muto M."/>
            <person name="Sunaga Y."/>
            <person name="Tanaka M."/>
            <person name="Yoshino T."/>
            <person name="Taniguchi T."/>
            <person name="Fukuda Y."/>
            <person name="Nemoto M."/>
            <person name="Matsumoto M."/>
            <person name="Wong P.S."/>
            <person name="Aburatani S."/>
            <person name="Fujibuchi W."/>
        </authorList>
    </citation>
    <scope>NUCLEOTIDE SEQUENCE [LARGE SCALE GENOMIC DNA]</scope>
    <source>
        <strain evidence="2 3">JPCC DA0580</strain>
    </source>
</reference>
<proteinExistence type="predicted"/>